<name>A0AAI9X477_PENTH</name>
<evidence type="ECO:0000313" key="2">
    <source>
        <dbReference type="EMBL" id="KAJ9483431.1"/>
    </source>
</evidence>
<dbReference type="AlphaFoldDB" id="A0AAI9X477"/>
<proteinExistence type="predicted"/>
<protein>
    <submittedName>
        <fullName evidence="2">Uncharacterized protein</fullName>
    </submittedName>
</protein>
<dbReference type="Proteomes" id="UP001227192">
    <property type="component" value="Unassembled WGS sequence"/>
</dbReference>
<sequence length="145" mass="15288">MKMKRWLERRKERDAAALTANPEAAIAKFAAEADAARVLADRAAARSAPRARRRHPCLGAAASSEVAGSRGASKGDASGSRTSGRDNSDLREGRSLPRVITGKGVELAARQSTIASGTPKSLRGAPLASRVERPLAQRVQPALPR</sequence>
<organism evidence="2 3">
    <name type="scientific">Penicillium thymicola</name>
    <dbReference type="NCBI Taxonomy" id="293382"/>
    <lineage>
        <taxon>Eukaryota</taxon>
        <taxon>Fungi</taxon>
        <taxon>Dikarya</taxon>
        <taxon>Ascomycota</taxon>
        <taxon>Pezizomycotina</taxon>
        <taxon>Eurotiomycetes</taxon>
        <taxon>Eurotiomycetidae</taxon>
        <taxon>Eurotiales</taxon>
        <taxon>Aspergillaceae</taxon>
        <taxon>Penicillium</taxon>
    </lineage>
</organism>
<evidence type="ECO:0000256" key="1">
    <source>
        <dbReference type="SAM" id="MobiDB-lite"/>
    </source>
</evidence>
<comment type="caution">
    <text evidence="2">The sequence shown here is derived from an EMBL/GenBank/DDBJ whole genome shotgun (WGS) entry which is preliminary data.</text>
</comment>
<feature type="compositionally biased region" description="Basic and acidic residues" evidence="1">
    <location>
        <begin position="83"/>
        <end position="95"/>
    </location>
</feature>
<reference evidence="2" key="1">
    <citation type="submission" date="2015-06" db="EMBL/GenBank/DDBJ databases">
        <authorList>
            <person name="Nguyen H."/>
        </authorList>
    </citation>
    <scope>NUCLEOTIDE SEQUENCE</scope>
    <source>
        <strain evidence="2">DAOM 180753</strain>
    </source>
</reference>
<keyword evidence="3" id="KW-1185">Reference proteome</keyword>
<reference evidence="2" key="2">
    <citation type="journal article" date="2016" name="Fungal Biol.">
        <title>Ochratoxin A production by Penicillium thymicola.</title>
        <authorList>
            <person name="Nguyen H.D.T."/>
            <person name="McMullin D.R."/>
            <person name="Ponomareva E."/>
            <person name="Riley R."/>
            <person name="Pomraning K.R."/>
            <person name="Baker S.E."/>
            <person name="Seifert K.A."/>
        </authorList>
    </citation>
    <scope>NUCLEOTIDE SEQUENCE</scope>
    <source>
        <strain evidence="2">DAOM 180753</strain>
    </source>
</reference>
<feature type="compositionally biased region" description="Polar residues" evidence="1">
    <location>
        <begin position="110"/>
        <end position="119"/>
    </location>
</feature>
<feature type="region of interest" description="Disordered" evidence="1">
    <location>
        <begin position="44"/>
        <end position="145"/>
    </location>
</feature>
<dbReference type="EMBL" id="LACB01000431">
    <property type="protein sequence ID" value="KAJ9483431.1"/>
    <property type="molecule type" value="Genomic_DNA"/>
</dbReference>
<evidence type="ECO:0000313" key="3">
    <source>
        <dbReference type="Proteomes" id="UP001227192"/>
    </source>
</evidence>
<gene>
    <name evidence="2" type="ORF">VN97_g9975</name>
</gene>
<accession>A0AAI9X477</accession>